<keyword evidence="4" id="KW-0479">Metal-binding</keyword>
<dbReference type="NCBIfam" id="TIGR00856">
    <property type="entry name" value="pyrC_dimer"/>
    <property type="match status" value="1"/>
</dbReference>
<dbReference type="InterPro" id="IPR032466">
    <property type="entry name" value="Metal_Hydrolase"/>
</dbReference>
<dbReference type="GO" id="GO:0044205">
    <property type="term" value="P:'de novo' UMP biosynthetic process"/>
    <property type="evidence" value="ECO:0007669"/>
    <property type="project" value="UniProtKB-UniPathway"/>
</dbReference>
<dbReference type="InterPro" id="IPR002195">
    <property type="entry name" value="Dihydroorotase_CS"/>
</dbReference>
<dbReference type="FunFam" id="3.20.20.140:FF:000071">
    <property type="entry name" value="Dihydroorotase, homodimeric type, variant"/>
    <property type="match status" value="1"/>
</dbReference>
<protein>
    <recommendedName>
        <fullName evidence="3">dihydroorotase</fullName>
        <ecNumber evidence="3">3.5.2.3</ecNumber>
    </recommendedName>
</protein>
<dbReference type="CDD" id="cd01294">
    <property type="entry name" value="DHOase"/>
    <property type="match status" value="1"/>
</dbReference>
<dbReference type="PANTHER" id="PTHR43137:SF1">
    <property type="entry name" value="DIHYDROOROTASE"/>
    <property type="match status" value="1"/>
</dbReference>
<evidence type="ECO:0000256" key="6">
    <source>
        <dbReference type="ARBA" id="ARBA00022833"/>
    </source>
</evidence>
<dbReference type="GO" id="GO:0046872">
    <property type="term" value="F:metal ion binding"/>
    <property type="evidence" value="ECO:0007669"/>
    <property type="project" value="UniProtKB-KW"/>
</dbReference>
<evidence type="ECO:0000256" key="4">
    <source>
        <dbReference type="ARBA" id="ARBA00022723"/>
    </source>
</evidence>
<dbReference type="EC" id="3.5.2.3" evidence="3"/>
<evidence type="ECO:0000259" key="8">
    <source>
        <dbReference type="Pfam" id="PF01979"/>
    </source>
</evidence>
<dbReference type="InterPro" id="IPR004721">
    <property type="entry name" value="DHOdimr"/>
</dbReference>
<evidence type="ECO:0000256" key="7">
    <source>
        <dbReference type="ARBA" id="ARBA00022975"/>
    </source>
</evidence>
<accession>A0A8H3QPF8</accession>
<dbReference type="Proteomes" id="UP000615446">
    <property type="component" value="Unassembled WGS sequence"/>
</dbReference>
<dbReference type="PROSITE" id="PS00483">
    <property type="entry name" value="DIHYDROOROTASE_2"/>
    <property type="match status" value="1"/>
</dbReference>
<organism evidence="9 10">
    <name type="scientific">Rhizophagus clarus</name>
    <dbReference type="NCBI Taxonomy" id="94130"/>
    <lineage>
        <taxon>Eukaryota</taxon>
        <taxon>Fungi</taxon>
        <taxon>Fungi incertae sedis</taxon>
        <taxon>Mucoromycota</taxon>
        <taxon>Glomeromycotina</taxon>
        <taxon>Glomeromycetes</taxon>
        <taxon>Glomerales</taxon>
        <taxon>Glomeraceae</taxon>
        <taxon>Rhizophagus</taxon>
    </lineage>
</organism>
<name>A0A8H3QPF8_9GLOM</name>
<gene>
    <name evidence="9" type="ORF">RCL2_001400200</name>
</gene>
<evidence type="ECO:0000256" key="2">
    <source>
        <dbReference type="ARBA" id="ARBA00005631"/>
    </source>
</evidence>
<reference evidence="9" key="1">
    <citation type="submission" date="2019-10" db="EMBL/GenBank/DDBJ databases">
        <title>Conservation and host-specific expression of non-tandemly repeated heterogenous ribosome RNA gene in arbuscular mycorrhizal fungi.</title>
        <authorList>
            <person name="Maeda T."/>
            <person name="Kobayashi Y."/>
            <person name="Nakagawa T."/>
            <person name="Ezawa T."/>
            <person name="Yamaguchi K."/>
            <person name="Bino T."/>
            <person name="Nishimoto Y."/>
            <person name="Shigenobu S."/>
            <person name="Kawaguchi M."/>
        </authorList>
    </citation>
    <scope>NUCLEOTIDE SEQUENCE</scope>
    <source>
        <strain evidence="9">HR1</strain>
    </source>
</reference>
<dbReference type="PROSITE" id="PS00482">
    <property type="entry name" value="DIHYDROOROTASE_1"/>
    <property type="match status" value="1"/>
</dbReference>
<dbReference type="SUPFAM" id="SSF51556">
    <property type="entry name" value="Metallo-dependent hydrolases"/>
    <property type="match status" value="1"/>
</dbReference>
<proteinExistence type="inferred from homology"/>
<dbReference type="AlphaFoldDB" id="A0A8H3QPF8"/>
<dbReference type="Pfam" id="PF01979">
    <property type="entry name" value="Amidohydro_1"/>
    <property type="match status" value="1"/>
</dbReference>
<sequence length="511" mass="57932">MSHKLVVATEPFVNFVSDAFLKKFILNLRTDYTLNFLTTRNFGSSIKYKGSWLTIRPTRNSQIAKIPNRINTASKLHFHNSDTTPVASTDRCPLCEKTTNTMSRLGHCAEHQWVCGSHDGRWLVMNWGQECPTCKVKRDCRVCKINQHPENQPGDSANYPEISEKILIIPSASDFHVHFRQGDLMNMVVPRIVEGGISLCYVMPNLKPPITSTEQALVYRDKLEKLDPNVSFLMSLYLNPDLTPEEIRKAKEAGIVGVKLYPRGVTTNSDIGTESYKVYYPVFKTMEEVGMILNLHGEIPSDIEQDICVMNAEEKFLIHLKELHADFPELKIVLEHATTKAAVEMVKSLGDTVGCTITIHHLQLTVDDWAGQFHNFCKPVAKFPHDRQALRDVILEGHPRFFLGTDSAPHPAHHKECAQSCAGVFTTPLALPYLATILDSFNALHMLKSFACENGKKFYNIKEEKCREIKLIRENWLVPNSYPFCNTQEEKSGIVIPFWAGKTLTWKIDSN</sequence>
<dbReference type="HAMAP" id="MF_00219">
    <property type="entry name" value="PyrC_classII"/>
    <property type="match status" value="1"/>
</dbReference>
<keyword evidence="5" id="KW-0378">Hydrolase</keyword>
<comment type="caution">
    <text evidence="9">The sequence shown here is derived from an EMBL/GenBank/DDBJ whole genome shotgun (WGS) entry which is preliminary data.</text>
</comment>
<dbReference type="OrthoDB" id="1670005at2759"/>
<evidence type="ECO:0000313" key="10">
    <source>
        <dbReference type="Proteomes" id="UP000615446"/>
    </source>
</evidence>
<dbReference type="UniPathway" id="UPA00070">
    <property type="reaction ID" value="UER00117"/>
</dbReference>
<dbReference type="Gene3D" id="3.20.20.140">
    <property type="entry name" value="Metal-dependent hydrolases"/>
    <property type="match status" value="1"/>
</dbReference>
<keyword evidence="6" id="KW-0862">Zinc</keyword>
<dbReference type="EMBL" id="BLAL01000162">
    <property type="protein sequence ID" value="GES86976.1"/>
    <property type="molecule type" value="Genomic_DNA"/>
</dbReference>
<evidence type="ECO:0000256" key="5">
    <source>
        <dbReference type="ARBA" id="ARBA00022801"/>
    </source>
</evidence>
<evidence type="ECO:0000256" key="3">
    <source>
        <dbReference type="ARBA" id="ARBA00012860"/>
    </source>
</evidence>
<dbReference type="GO" id="GO:0006207">
    <property type="term" value="P:'de novo' pyrimidine nucleobase biosynthetic process"/>
    <property type="evidence" value="ECO:0007669"/>
    <property type="project" value="TreeGrafter"/>
</dbReference>
<keyword evidence="7" id="KW-0665">Pyrimidine biosynthesis</keyword>
<dbReference type="GO" id="GO:0005737">
    <property type="term" value="C:cytoplasm"/>
    <property type="evidence" value="ECO:0007669"/>
    <property type="project" value="TreeGrafter"/>
</dbReference>
<dbReference type="PANTHER" id="PTHR43137">
    <property type="entry name" value="DIHYDROOROTASE"/>
    <property type="match status" value="1"/>
</dbReference>
<evidence type="ECO:0000313" key="9">
    <source>
        <dbReference type="EMBL" id="GES86976.1"/>
    </source>
</evidence>
<comment type="pathway">
    <text evidence="1">Pyrimidine metabolism; UMP biosynthesis via de novo pathway; (S)-dihydroorotate from bicarbonate: step 3/3.</text>
</comment>
<dbReference type="GO" id="GO:0004151">
    <property type="term" value="F:dihydroorotase activity"/>
    <property type="evidence" value="ECO:0007669"/>
    <property type="project" value="UniProtKB-EC"/>
</dbReference>
<dbReference type="InterPro" id="IPR006680">
    <property type="entry name" value="Amidohydro-rel"/>
</dbReference>
<comment type="similarity">
    <text evidence="2">Belongs to the metallo-dependent hydrolases superfamily. DHOase family. Class II DHOase subfamily.</text>
</comment>
<evidence type="ECO:0000256" key="1">
    <source>
        <dbReference type="ARBA" id="ARBA00004880"/>
    </source>
</evidence>
<feature type="domain" description="Amidohydrolase-related" evidence="8">
    <location>
        <begin position="168"/>
        <end position="463"/>
    </location>
</feature>